<reference evidence="6" key="1">
    <citation type="submission" date="2021-01" db="EMBL/GenBank/DDBJ databases">
        <authorList>
            <person name="Corre E."/>
            <person name="Pelletier E."/>
            <person name="Niang G."/>
            <person name="Scheremetjew M."/>
            <person name="Finn R."/>
            <person name="Kale V."/>
            <person name="Holt S."/>
            <person name="Cochrane G."/>
            <person name="Meng A."/>
            <person name="Brown T."/>
            <person name="Cohen L."/>
        </authorList>
    </citation>
    <scope>NUCLEOTIDE SEQUENCE</scope>
    <source>
        <strain evidence="6">CCMP494</strain>
    </source>
</reference>
<name>A0A6U2B4U9_MICPS</name>
<keyword evidence="3" id="KW-0131">Cell cycle</keyword>
<evidence type="ECO:0000256" key="2">
    <source>
        <dbReference type="ARBA" id="ARBA00023242"/>
    </source>
</evidence>
<dbReference type="Pfam" id="PF04821">
    <property type="entry name" value="TIMELESS"/>
    <property type="match status" value="1"/>
</dbReference>
<dbReference type="InterPro" id="IPR044998">
    <property type="entry name" value="Timeless"/>
</dbReference>
<protein>
    <recommendedName>
        <fullName evidence="4">Timeless N-terminal domain-containing protein</fullName>
    </recommendedName>
</protein>
<gene>
    <name evidence="5" type="ORF">MSP1404_LOCUS1624</name>
    <name evidence="6" type="ORF">MSP1404_LOCUS1625</name>
</gene>
<dbReference type="GO" id="GO:0043111">
    <property type="term" value="P:replication fork arrest"/>
    <property type="evidence" value="ECO:0007669"/>
    <property type="project" value="TreeGrafter"/>
</dbReference>
<dbReference type="InterPro" id="IPR006906">
    <property type="entry name" value="Timeless_N"/>
</dbReference>
<comment type="subcellular location">
    <subcellularLocation>
        <location evidence="1">Nucleus</location>
    </subcellularLocation>
</comment>
<dbReference type="EMBL" id="HBEV01002086">
    <property type="protein sequence ID" value="CAD8578290.1"/>
    <property type="molecule type" value="Transcribed_RNA"/>
</dbReference>
<keyword evidence="2" id="KW-0539">Nucleus</keyword>
<feature type="domain" description="Timeless N-terminal" evidence="4">
    <location>
        <begin position="31"/>
        <end position="274"/>
    </location>
</feature>
<dbReference type="GO" id="GO:0003677">
    <property type="term" value="F:DNA binding"/>
    <property type="evidence" value="ECO:0007669"/>
    <property type="project" value="TreeGrafter"/>
</dbReference>
<dbReference type="AlphaFoldDB" id="A0A6U2B4U9"/>
<organism evidence="6">
    <name type="scientific">Micromonas pusilla</name>
    <name type="common">Picoplanktonic green alga</name>
    <name type="synonym">Chromulina pusilla</name>
    <dbReference type="NCBI Taxonomy" id="38833"/>
    <lineage>
        <taxon>Eukaryota</taxon>
        <taxon>Viridiplantae</taxon>
        <taxon>Chlorophyta</taxon>
        <taxon>Mamiellophyceae</taxon>
        <taxon>Mamiellales</taxon>
        <taxon>Mamiellaceae</taxon>
        <taxon>Micromonas</taxon>
    </lineage>
</organism>
<dbReference type="EMBL" id="HBEV01002084">
    <property type="protein sequence ID" value="CAD8578288.1"/>
    <property type="molecule type" value="Transcribed_RNA"/>
</dbReference>
<dbReference type="GO" id="GO:0031298">
    <property type="term" value="C:replication fork protection complex"/>
    <property type="evidence" value="ECO:0007669"/>
    <property type="project" value="TreeGrafter"/>
</dbReference>
<evidence type="ECO:0000259" key="4">
    <source>
        <dbReference type="Pfam" id="PF04821"/>
    </source>
</evidence>
<evidence type="ECO:0000256" key="1">
    <source>
        <dbReference type="ARBA" id="ARBA00004123"/>
    </source>
</evidence>
<accession>A0A6U2B4U9</accession>
<evidence type="ECO:0000313" key="5">
    <source>
        <dbReference type="EMBL" id="CAD8578288.1"/>
    </source>
</evidence>
<dbReference type="GO" id="GO:0000076">
    <property type="term" value="P:DNA replication checkpoint signaling"/>
    <property type="evidence" value="ECO:0007669"/>
    <property type="project" value="TreeGrafter"/>
</dbReference>
<dbReference type="GO" id="GO:0006281">
    <property type="term" value="P:DNA repair"/>
    <property type="evidence" value="ECO:0007669"/>
    <property type="project" value="TreeGrafter"/>
</dbReference>
<dbReference type="PANTHER" id="PTHR22940">
    <property type="entry name" value="TIMEOUT/TIMELESS-2"/>
    <property type="match status" value="1"/>
</dbReference>
<dbReference type="PANTHER" id="PTHR22940:SF4">
    <property type="entry name" value="PROTEIN TIMELESS HOMOLOG"/>
    <property type="match status" value="1"/>
</dbReference>
<proteinExistence type="predicted"/>
<evidence type="ECO:0000256" key="3">
    <source>
        <dbReference type="ARBA" id="ARBA00023306"/>
    </source>
</evidence>
<sequence length="615" mass="70276">MSSAITFAEAHLQSLVSSLGRRRDCRLRDSPYVKDPMCHETLQDILRFLRHDQSHERPVAFLLYSWDFLQTHLLPLVLTYHGSESLILDSVKLLVFLTLPADASAKNVTEQRRYISHTLENLLQRREIFPILFSCLSGPLERLESSNLQLKDDDGKTIQLFLTFIRNCLLTDERHKLCTDVKFTCHVKERIIQMLFETRVIDVLIQVAKDVRKKQLSDDSALLTEIFHLIFQSCTPHQLLRGFDGIGLKENQSGQRDTFRSVRRLSVRHSHFGGRNSTSNASPSITIPPVATSRQYFGENISLDESSVTPIQTTTLERLVELARTLVKGAINEVLLASWISIRHQQQLETESEEKALRVKSFLCLSYFFVSYIQFGCEVNEMDAPNSAGVSNLFDKEVFAWLHTTWAEYEQTKNVWGVVLVSGLVKEMFAMMTTIMSRGVQYDRFACEAVLSEILVKSKSDGLLQRASSVVRSYRTGEAPLMYLANATEVMHLGYRLKRLIDPRFVINLKDIFYEKTISNHIRLLAFTNLNSKRLNVMLLKYVDEIMEHGMENAMHDVSSLETLFAAAGDNEISAFPVPKGGISAVIVNFMNGIYMDERGERMDYKRKQFLGTIC</sequence>
<evidence type="ECO:0000313" key="6">
    <source>
        <dbReference type="EMBL" id="CAD8578290.1"/>
    </source>
</evidence>